<dbReference type="InterPro" id="IPR036397">
    <property type="entry name" value="RNaseH_sf"/>
</dbReference>
<sequence>MYEYVIGIDQSYTRTGICVINAKTSKIIIADSVDCKGCKNGYEKRMELRDRLGATLDSMISDLGINRKEILCIIERIRLFSQNKISQSYIESAGSLKATIYDVFMDYGIPVYSVDTRSWKSQIVGTTKPKQNKFGINPNKYPTIEYIKRKGYLKYVVIPYKGKSKKGIIKVEINGSNISCKINDDLCDAICIALYGTLPENKRKLKEEKI</sequence>
<reference evidence="1" key="1">
    <citation type="submission" date="2024-03" db="EMBL/GenBank/DDBJ databases">
        <title>Diverse circular DNA viruses in blood, oral, and fecal samples of captive lemurs.</title>
        <authorList>
            <person name="Paietta E.N."/>
            <person name="Kraberger S."/>
            <person name="Lund M.C."/>
            <person name="Custer J.M."/>
            <person name="Vargas K.M."/>
            <person name="Ehmke E.E."/>
            <person name="Yoder A.D."/>
            <person name="Varsani A."/>
        </authorList>
    </citation>
    <scope>NUCLEOTIDE SEQUENCE</scope>
    <source>
        <strain evidence="1">Duke_24FS_3</strain>
    </source>
</reference>
<name>A0AAU8AZK7_9CAUD</name>
<organism evidence="1">
    <name type="scientific">Dulem virus 36</name>
    <dbReference type="NCBI Taxonomy" id="3145754"/>
    <lineage>
        <taxon>Viruses</taxon>
        <taxon>Duplodnaviria</taxon>
        <taxon>Heunggongvirae</taxon>
        <taxon>Uroviricota</taxon>
        <taxon>Caudoviricetes</taxon>
    </lineage>
</organism>
<evidence type="ECO:0008006" key="2">
    <source>
        <dbReference type="Google" id="ProtNLM"/>
    </source>
</evidence>
<accession>A0AAU8AZK7</accession>
<dbReference type="GO" id="GO:0003676">
    <property type="term" value="F:nucleic acid binding"/>
    <property type="evidence" value="ECO:0007669"/>
    <property type="project" value="InterPro"/>
</dbReference>
<dbReference type="EMBL" id="PP511521">
    <property type="protein sequence ID" value="XCD05051.1"/>
    <property type="molecule type" value="Genomic_DNA"/>
</dbReference>
<dbReference type="SUPFAM" id="SSF53098">
    <property type="entry name" value="Ribonuclease H-like"/>
    <property type="match status" value="1"/>
</dbReference>
<evidence type="ECO:0000313" key="1">
    <source>
        <dbReference type="EMBL" id="XCD05051.1"/>
    </source>
</evidence>
<protein>
    <recommendedName>
        <fullName evidence="2">Holliday junction resolvase</fullName>
    </recommendedName>
</protein>
<dbReference type="Gene3D" id="3.30.420.10">
    <property type="entry name" value="Ribonuclease H-like superfamily/Ribonuclease H"/>
    <property type="match status" value="1"/>
</dbReference>
<proteinExistence type="predicted"/>
<dbReference type="InterPro" id="IPR012337">
    <property type="entry name" value="RNaseH-like_sf"/>
</dbReference>